<evidence type="ECO:0000313" key="2">
    <source>
        <dbReference type="EMBL" id="KAL2783700.1"/>
    </source>
</evidence>
<gene>
    <name evidence="2" type="ORF">BJX66DRAFT_116428</name>
</gene>
<feature type="compositionally biased region" description="Polar residues" evidence="1">
    <location>
        <begin position="142"/>
        <end position="172"/>
    </location>
</feature>
<sequence length="328" mass="35365">MPKDGASRAQQKKVSKRASLTVPRGRTDSGNAHNRRETHRPGTSDEESDEIPQGELKEHIISILNLRATAKFVLGRKPEIISQVESFTRQYPELPLFIQNGSHAKFLAQDSLPLFTEWDEDESARFAQESQPAPIGGDGRYSPTSLPPTVNEAGQSTKTDLAPADTTTQPKNNLIPATLDRVSSGQLTHEAIVKDARSDALPETLANGATQPGSPSVWMSYAQNPSYAGPWPSMADQNSVGAANAMPQENKTPILSAPFSIPSGSTADFGSFPPGAVPPGPGQFFQHLHGLGAPQYDPRFYPYAAYPPFISRAGPNLQQGNVSVGRWI</sequence>
<organism evidence="2 3">
    <name type="scientific">Aspergillus keveii</name>
    <dbReference type="NCBI Taxonomy" id="714993"/>
    <lineage>
        <taxon>Eukaryota</taxon>
        <taxon>Fungi</taxon>
        <taxon>Dikarya</taxon>
        <taxon>Ascomycota</taxon>
        <taxon>Pezizomycotina</taxon>
        <taxon>Eurotiomycetes</taxon>
        <taxon>Eurotiomycetidae</taxon>
        <taxon>Eurotiales</taxon>
        <taxon>Aspergillaceae</taxon>
        <taxon>Aspergillus</taxon>
        <taxon>Aspergillus subgen. Nidulantes</taxon>
    </lineage>
</organism>
<proteinExistence type="predicted"/>
<feature type="region of interest" description="Disordered" evidence="1">
    <location>
        <begin position="122"/>
        <end position="175"/>
    </location>
</feature>
<reference evidence="2 3" key="1">
    <citation type="submission" date="2024-07" db="EMBL/GenBank/DDBJ databases">
        <title>Section-level genome sequencing and comparative genomics of Aspergillus sections Usti and Cavernicolus.</title>
        <authorList>
            <consortium name="Lawrence Berkeley National Laboratory"/>
            <person name="Nybo J.L."/>
            <person name="Vesth T.C."/>
            <person name="Theobald S."/>
            <person name="Frisvad J.C."/>
            <person name="Larsen T.O."/>
            <person name="Kjaerboelling I."/>
            <person name="Rothschild-Mancinelli K."/>
            <person name="Lyhne E.K."/>
            <person name="Kogle M.E."/>
            <person name="Barry K."/>
            <person name="Clum A."/>
            <person name="Na H."/>
            <person name="Ledsgaard L."/>
            <person name="Lin J."/>
            <person name="Lipzen A."/>
            <person name="Kuo A."/>
            <person name="Riley R."/>
            <person name="Mondo S."/>
            <person name="Labutti K."/>
            <person name="Haridas S."/>
            <person name="Pangalinan J."/>
            <person name="Salamov A.A."/>
            <person name="Simmons B.A."/>
            <person name="Magnuson J.K."/>
            <person name="Chen J."/>
            <person name="Drula E."/>
            <person name="Henrissat B."/>
            <person name="Wiebenga A."/>
            <person name="Lubbers R.J."/>
            <person name="Gomes A.C."/>
            <person name="Makela M.R."/>
            <person name="Stajich J."/>
            <person name="Grigoriev I.V."/>
            <person name="Mortensen U.H."/>
            <person name="De Vries R.P."/>
            <person name="Baker S.E."/>
            <person name="Andersen M.R."/>
        </authorList>
    </citation>
    <scope>NUCLEOTIDE SEQUENCE [LARGE SCALE GENOMIC DNA]</scope>
    <source>
        <strain evidence="2 3">CBS 209.92</strain>
    </source>
</reference>
<comment type="caution">
    <text evidence="2">The sequence shown here is derived from an EMBL/GenBank/DDBJ whole genome shotgun (WGS) entry which is preliminary data.</text>
</comment>
<evidence type="ECO:0000313" key="3">
    <source>
        <dbReference type="Proteomes" id="UP001610563"/>
    </source>
</evidence>
<accession>A0ABR4FKD9</accession>
<name>A0ABR4FKD9_9EURO</name>
<dbReference type="EMBL" id="JBFTWV010000217">
    <property type="protein sequence ID" value="KAL2783700.1"/>
    <property type="molecule type" value="Genomic_DNA"/>
</dbReference>
<protein>
    <submittedName>
        <fullName evidence="2">Uncharacterized protein</fullName>
    </submittedName>
</protein>
<dbReference type="Proteomes" id="UP001610563">
    <property type="component" value="Unassembled WGS sequence"/>
</dbReference>
<keyword evidence="3" id="KW-1185">Reference proteome</keyword>
<evidence type="ECO:0000256" key="1">
    <source>
        <dbReference type="SAM" id="MobiDB-lite"/>
    </source>
</evidence>
<feature type="region of interest" description="Disordered" evidence="1">
    <location>
        <begin position="1"/>
        <end position="52"/>
    </location>
</feature>